<dbReference type="eggNOG" id="arCOG01143">
    <property type="taxonomic scope" value="Archaea"/>
</dbReference>
<dbReference type="GO" id="GO:0005737">
    <property type="term" value="C:cytoplasm"/>
    <property type="evidence" value="ECO:0007669"/>
    <property type="project" value="TreeGrafter"/>
</dbReference>
<keyword evidence="3" id="KW-1185">Reference proteome</keyword>
<evidence type="ECO:0000259" key="1">
    <source>
        <dbReference type="PROSITE" id="PS00125"/>
    </source>
</evidence>
<dbReference type="CDD" id="cd00144">
    <property type="entry name" value="MPP_PPP_family"/>
    <property type="match status" value="1"/>
</dbReference>
<dbReference type="InterPro" id="IPR006186">
    <property type="entry name" value="Ser/Thr-sp_prot-phosphatase"/>
</dbReference>
<gene>
    <name evidence="2" type="ordered locus">Igni_0634</name>
</gene>
<dbReference type="HOGENOM" id="CLU_004962_0_10_2"/>
<dbReference type="SUPFAM" id="SSF56300">
    <property type="entry name" value="Metallo-dependent phosphatases"/>
    <property type="match status" value="1"/>
</dbReference>
<dbReference type="PhylomeDB" id="A8AA64"/>
<dbReference type="InterPro" id="IPR050341">
    <property type="entry name" value="PP1_catalytic_subunit"/>
</dbReference>
<dbReference type="PROSITE" id="PS00125">
    <property type="entry name" value="SER_THR_PHOSPHATASE"/>
    <property type="match status" value="1"/>
</dbReference>
<dbReference type="Proteomes" id="UP000000262">
    <property type="component" value="Chromosome"/>
</dbReference>
<organism evidence="2 3">
    <name type="scientific">Ignicoccus hospitalis (strain KIN4/I / DSM 18386 / JCM 14125)</name>
    <dbReference type="NCBI Taxonomy" id="453591"/>
    <lineage>
        <taxon>Archaea</taxon>
        <taxon>Thermoproteota</taxon>
        <taxon>Thermoprotei</taxon>
        <taxon>Desulfurococcales</taxon>
        <taxon>Desulfurococcaceae</taxon>
        <taxon>Ignicoccus</taxon>
    </lineage>
</organism>
<dbReference type="PANTHER" id="PTHR11668">
    <property type="entry name" value="SERINE/THREONINE PROTEIN PHOSPHATASE"/>
    <property type="match status" value="1"/>
</dbReference>
<protein>
    <submittedName>
        <fullName evidence="2">Metallophosphoesterase</fullName>
    </submittedName>
</protein>
<dbReference type="KEGG" id="iho:Igni_0634"/>
<dbReference type="SMART" id="SM00156">
    <property type="entry name" value="PP2Ac"/>
    <property type="match status" value="1"/>
</dbReference>
<proteinExistence type="predicted"/>
<dbReference type="PRINTS" id="PR00114">
    <property type="entry name" value="STPHPHTASE"/>
</dbReference>
<dbReference type="Pfam" id="PF00149">
    <property type="entry name" value="Metallophos"/>
    <property type="match status" value="1"/>
</dbReference>
<dbReference type="STRING" id="453591.Igni_0634"/>
<sequence>MKAPEVIWALVIEMLEEVPVHDPEELKNFVSALTCEEIKELLEEAERYFGREVEIMDSVGGVLFHGDIHGDVDTLYKIWEQVGIEKVLDKFKLVFLGDYVDRGEYQLEALTLVLALKAMRPEEVVVLRGNHEPPEWLPPSPHDFPDVLVSKCGPSKGSEIYKVALQLFDSMPALALIDDVVALHGGPPVSKVMEGCEGEDCLKELDRKSLEEVLWSDPDELMGGKLCSWEDPPKLCVGSNPRGAGVVWGAGLTREFLERLGSKYIVRGHTAVDGFALSHNNRVYTLFTRSGPPYYNANAAALLLKRNSFNVIVVPALPIL</sequence>
<dbReference type="GO" id="GO:0004722">
    <property type="term" value="F:protein serine/threonine phosphatase activity"/>
    <property type="evidence" value="ECO:0007669"/>
    <property type="project" value="TreeGrafter"/>
</dbReference>
<dbReference type="InterPro" id="IPR004843">
    <property type="entry name" value="Calcineurin-like_PHP"/>
</dbReference>
<accession>A8AA64</accession>
<dbReference type="InterPro" id="IPR029052">
    <property type="entry name" value="Metallo-depent_PP-like"/>
</dbReference>
<dbReference type="PANTHER" id="PTHR11668:SF496">
    <property type="entry name" value="SERINE_THREONINE-PROTEIN PHOSPHATASE"/>
    <property type="match status" value="1"/>
</dbReference>
<reference evidence="2 3" key="1">
    <citation type="journal article" date="2008" name="Genome Biol.">
        <title>A genomic analysis of the archaeal system Ignicoccus hospitalis-Nanoarchaeum equitans.</title>
        <authorList>
            <person name="Podar M."/>
            <person name="Anderson I."/>
            <person name="Makarova K.S."/>
            <person name="Elkins J.G."/>
            <person name="Ivanova N."/>
            <person name="Wall M.A."/>
            <person name="Lykidis A."/>
            <person name="Mavromatis K."/>
            <person name="Sun H."/>
            <person name="Hudson M.E."/>
            <person name="Chen W."/>
            <person name="Deciu C."/>
            <person name="Hutchison D."/>
            <person name="Eads J.R."/>
            <person name="Anderson A."/>
            <person name="Fernandes F."/>
            <person name="Szeto E."/>
            <person name="Lapidus A."/>
            <person name="Kyrpides N.C."/>
            <person name="Saier M.H.Jr."/>
            <person name="Richardson P.M."/>
            <person name="Rachel R."/>
            <person name="Huber H."/>
            <person name="Eisen J.A."/>
            <person name="Koonin E.V."/>
            <person name="Keller M."/>
            <person name="Stetter K.O."/>
        </authorList>
    </citation>
    <scope>NUCLEOTIDE SEQUENCE [LARGE SCALE GENOMIC DNA]</scope>
    <source>
        <strain evidence="3">KIN4/I / DSM 18386 / JCM 14125</strain>
    </source>
</reference>
<dbReference type="AlphaFoldDB" id="A8AA64"/>
<name>A8AA64_IGNH4</name>
<evidence type="ECO:0000313" key="2">
    <source>
        <dbReference type="EMBL" id="ABU81816.1"/>
    </source>
</evidence>
<dbReference type="Gene3D" id="3.60.21.10">
    <property type="match status" value="1"/>
</dbReference>
<evidence type="ECO:0000313" key="3">
    <source>
        <dbReference type="Proteomes" id="UP000000262"/>
    </source>
</evidence>
<feature type="domain" description="Serine/threonine specific protein phosphatases" evidence="1">
    <location>
        <begin position="127"/>
        <end position="132"/>
    </location>
</feature>
<dbReference type="EMBL" id="CP000816">
    <property type="protein sequence ID" value="ABU81816.1"/>
    <property type="molecule type" value="Genomic_DNA"/>
</dbReference>